<dbReference type="Proteomes" id="UP000053268">
    <property type="component" value="Unassembled WGS sequence"/>
</dbReference>
<reference evidence="1 2" key="1">
    <citation type="journal article" date="2015" name="Nat. Commun.">
        <title>Outbred genome sequencing and CRISPR/Cas9 gene editing in butterflies.</title>
        <authorList>
            <person name="Li X."/>
            <person name="Fan D."/>
            <person name="Zhang W."/>
            <person name="Liu G."/>
            <person name="Zhang L."/>
            <person name="Zhao L."/>
            <person name="Fang X."/>
            <person name="Chen L."/>
            <person name="Dong Y."/>
            <person name="Chen Y."/>
            <person name="Ding Y."/>
            <person name="Zhao R."/>
            <person name="Feng M."/>
            <person name="Zhu Y."/>
            <person name="Feng Y."/>
            <person name="Jiang X."/>
            <person name="Zhu D."/>
            <person name="Xiang H."/>
            <person name="Feng X."/>
            <person name="Li S."/>
            <person name="Wang J."/>
            <person name="Zhang G."/>
            <person name="Kronforst M.R."/>
            <person name="Wang W."/>
        </authorList>
    </citation>
    <scope>NUCLEOTIDE SEQUENCE [LARGE SCALE GENOMIC DNA]</scope>
    <source>
        <strain evidence="1">Ya'a_city_454_Px</strain>
        <tissue evidence="1">Whole body</tissue>
    </source>
</reference>
<organism evidence="1 2">
    <name type="scientific">Papilio xuthus</name>
    <name type="common">Asian swallowtail butterfly</name>
    <dbReference type="NCBI Taxonomy" id="66420"/>
    <lineage>
        <taxon>Eukaryota</taxon>
        <taxon>Metazoa</taxon>
        <taxon>Ecdysozoa</taxon>
        <taxon>Arthropoda</taxon>
        <taxon>Hexapoda</taxon>
        <taxon>Insecta</taxon>
        <taxon>Pterygota</taxon>
        <taxon>Neoptera</taxon>
        <taxon>Endopterygota</taxon>
        <taxon>Lepidoptera</taxon>
        <taxon>Glossata</taxon>
        <taxon>Ditrysia</taxon>
        <taxon>Papilionoidea</taxon>
        <taxon>Papilionidae</taxon>
        <taxon>Papilioninae</taxon>
        <taxon>Papilio</taxon>
    </lineage>
</organism>
<protein>
    <submittedName>
        <fullName evidence="1">Uncharacterized protein</fullName>
    </submittedName>
</protein>
<accession>A0A194PJT9</accession>
<evidence type="ECO:0000313" key="2">
    <source>
        <dbReference type="Proteomes" id="UP000053268"/>
    </source>
</evidence>
<sequence>MLFRKESKEIPTQTAEITKWWDLKGDKIPKFCEQLEDLKVDTQLDIDTIWGTLSKSILKAANNVFGRTKRERRYNKETWWWSEEVKNFTRSEHGSPPNYKKITKNTGE</sequence>
<name>A0A194PJT9_PAPXU</name>
<keyword evidence="2" id="KW-1185">Reference proteome</keyword>
<evidence type="ECO:0000313" key="1">
    <source>
        <dbReference type="EMBL" id="KPI92994.1"/>
    </source>
</evidence>
<dbReference type="EMBL" id="KQ459603">
    <property type="protein sequence ID" value="KPI92994.1"/>
    <property type="molecule type" value="Genomic_DNA"/>
</dbReference>
<proteinExistence type="predicted"/>
<gene>
    <name evidence="1" type="ORF">RR46_14215</name>
</gene>
<dbReference type="AlphaFoldDB" id="A0A194PJT9"/>